<dbReference type="EMBL" id="HACG01016494">
    <property type="protein sequence ID" value="CEK63359.1"/>
    <property type="molecule type" value="Transcribed_RNA"/>
</dbReference>
<accession>A0A0B6Z408</accession>
<proteinExistence type="predicted"/>
<name>A0A0B6Z408_9EUPU</name>
<gene>
    <name evidence="1" type="primary">ORF48022</name>
</gene>
<reference evidence="1" key="1">
    <citation type="submission" date="2014-12" db="EMBL/GenBank/DDBJ databases">
        <title>Insight into the proteome of Arion vulgaris.</title>
        <authorList>
            <person name="Aradska J."/>
            <person name="Bulat T."/>
            <person name="Smidak R."/>
            <person name="Sarate P."/>
            <person name="Gangsoo J."/>
            <person name="Sialana F."/>
            <person name="Bilban M."/>
            <person name="Lubec G."/>
        </authorList>
    </citation>
    <scope>NUCLEOTIDE SEQUENCE</scope>
    <source>
        <tissue evidence="1">Skin</tissue>
    </source>
</reference>
<feature type="non-terminal residue" evidence="1">
    <location>
        <position position="1"/>
    </location>
</feature>
<dbReference type="AlphaFoldDB" id="A0A0B6Z408"/>
<evidence type="ECO:0000313" key="1">
    <source>
        <dbReference type="EMBL" id="CEK63359.1"/>
    </source>
</evidence>
<sequence>IVFQDWTLVTYAHNIYMPNTDHICPICDRGLCPSSELYSHIRTQRPPRIMYSVPGLNFSHLHTLTREVQQYTSDNYY</sequence>
<protein>
    <recommendedName>
        <fullName evidence="2">C2H2-type domain-containing protein</fullName>
    </recommendedName>
</protein>
<evidence type="ECO:0008006" key="2">
    <source>
        <dbReference type="Google" id="ProtNLM"/>
    </source>
</evidence>
<organism evidence="1">
    <name type="scientific">Arion vulgaris</name>
    <dbReference type="NCBI Taxonomy" id="1028688"/>
    <lineage>
        <taxon>Eukaryota</taxon>
        <taxon>Metazoa</taxon>
        <taxon>Spiralia</taxon>
        <taxon>Lophotrochozoa</taxon>
        <taxon>Mollusca</taxon>
        <taxon>Gastropoda</taxon>
        <taxon>Heterobranchia</taxon>
        <taxon>Euthyneura</taxon>
        <taxon>Panpulmonata</taxon>
        <taxon>Eupulmonata</taxon>
        <taxon>Stylommatophora</taxon>
        <taxon>Helicina</taxon>
        <taxon>Arionoidea</taxon>
        <taxon>Arionidae</taxon>
        <taxon>Arion</taxon>
    </lineage>
</organism>